<reference evidence="2 3" key="1">
    <citation type="journal article" date="2019" name="Int. J. Syst. Evol. Microbiol.">
        <title>The Global Catalogue of Microorganisms (GCM) 10K type strain sequencing project: providing services to taxonomists for standard genome sequencing and annotation.</title>
        <authorList>
            <consortium name="The Broad Institute Genomics Platform"/>
            <consortium name="The Broad Institute Genome Sequencing Center for Infectious Disease"/>
            <person name="Wu L."/>
            <person name="Ma J."/>
        </authorList>
    </citation>
    <scope>NUCLEOTIDE SEQUENCE [LARGE SCALE GENOMIC DNA]</scope>
    <source>
        <strain evidence="2 3">JCM 14193</strain>
    </source>
</reference>
<evidence type="ECO:0000256" key="1">
    <source>
        <dbReference type="SAM" id="Coils"/>
    </source>
</evidence>
<keyword evidence="3" id="KW-1185">Reference proteome</keyword>
<protein>
    <submittedName>
        <fullName evidence="2">Uncharacterized protein</fullName>
    </submittedName>
</protein>
<keyword evidence="1" id="KW-0175">Coiled coil</keyword>
<comment type="caution">
    <text evidence="2">The sequence shown here is derived from an EMBL/GenBank/DDBJ whole genome shotgun (WGS) entry which is preliminary data.</text>
</comment>
<evidence type="ECO:0000313" key="3">
    <source>
        <dbReference type="Proteomes" id="UP001500740"/>
    </source>
</evidence>
<organism evidence="2 3">
    <name type="scientific">Alkalibacillus silvisoli</name>
    <dbReference type="NCBI Taxonomy" id="392823"/>
    <lineage>
        <taxon>Bacteria</taxon>
        <taxon>Bacillati</taxon>
        <taxon>Bacillota</taxon>
        <taxon>Bacilli</taxon>
        <taxon>Bacillales</taxon>
        <taxon>Bacillaceae</taxon>
        <taxon>Alkalibacillus</taxon>
    </lineage>
</organism>
<gene>
    <name evidence="2" type="ORF">GCM10008935_21090</name>
</gene>
<feature type="coiled-coil region" evidence="1">
    <location>
        <begin position="17"/>
        <end position="44"/>
    </location>
</feature>
<sequence length="133" mass="15678">MANSNEEKLTEELLKKYYDLSTEKKEIEKDLNQIKKQIHSYLDEQFGEEEKGEVKIGKYKVQRTIRSSIKYDDEKTIQKLEDLNLEDFILQVKLPDTEKLESAMKLDLVNEDEFSGCKKEKRSRAITVKELSL</sequence>
<accession>A0ABN1A175</accession>
<dbReference type="RefSeq" id="WP_343783521.1">
    <property type="nucleotide sequence ID" value="NZ_BAAACZ010000017.1"/>
</dbReference>
<name>A0ABN1A175_9BACI</name>
<evidence type="ECO:0000313" key="2">
    <source>
        <dbReference type="EMBL" id="GAA0465072.1"/>
    </source>
</evidence>
<dbReference type="EMBL" id="BAAACZ010000017">
    <property type="protein sequence ID" value="GAA0465072.1"/>
    <property type="molecule type" value="Genomic_DNA"/>
</dbReference>
<proteinExistence type="predicted"/>
<dbReference type="Proteomes" id="UP001500740">
    <property type="component" value="Unassembled WGS sequence"/>
</dbReference>